<keyword evidence="3" id="KW-1185">Reference proteome</keyword>
<evidence type="ECO:0000313" key="2">
    <source>
        <dbReference type="EMBL" id="RUL59515.1"/>
    </source>
</evidence>
<dbReference type="AlphaFoldDB" id="A0A432LL27"/>
<proteinExistence type="predicted"/>
<evidence type="ECO:0000256" key="1">
    <source>
        <dbReference type="SAM" id="Phobius"/>
    </source>
</evidence>
<organism evidence="2 3">
    <name type="scientific">Prevotella koreensis</name>
    <dbReference type="NCBI Taxonomy" id="2490854"/>
    <lineage>
        <taxon>Bacteria</taxon>
        <taxon>Pseudomonadati</taxon>
        <taxon>Bacteroidota</taxon>
        <taxon>Bacteroidia</taxon>
        <taxon>Bacteroidales</taxon>
        <taxon>Prevotellaceae</taxon>
        <taxon>Prevotella</taxon>
    </lineage>
</organism>
<evidence type="ECO:0000313" key="3">
    <source>
        <dbReference type="Proteomes" id="UP000278983"/>
    </source>
</evidence>
<protein>
    <submittedName>
        <fullName evidence="2">DUF3332 domain-containing protein</fullName>
    </submittedName>
</protein>
<reference evidence="2 3" key="1">
    <citation type="submission" date="2018-12" db="EMBL/GenBank/DDBJ databases">
        <title>Genome sequencing of Prevotella sp. KCOM 3155 (= JS262).</title>
        <authorList>
            <person name="Kook J.-K."/>
            <person name="Park S.-N."/>
            <person name="Lim Y.K."/>
        </authorList>
    </citation>
    <scope>NUCLEOTIDE SEQUENCE [LARGE SCALE GENOMIC DNA]</scope>
    <source>
        <strain evidence="2 3">KCOM 3155</strain>
    </source>
</reference>
<dbReference type="EMBL" id="RYYU01000001">
    <property type="protein sequence ID" value="RUL59515.1"/>
    <property type="molecule type" value="Genomic_DNA"/>
</dbReference>
<name>A0A432LL27_9BACT</name>
<keyword evidence="1" id="KW-0812">Transmembrane</keyword>
<gene>
    <name evidence="2" type="ORF">EHV08_06920</name>
</gene>
<dbReference type="InterPro" id="IPR021768">
    <property type="entry name" value="DUF3332"/>
</dbReference>
<dbReference type="RefSeq" id="WP_126678674.1">
    <property type="nucleotide sequence ID" value="NZ_CAUUVU010000003.1"/>
</dbReference>
<keyword evidence="1" id="KW-1133">Transmembrane helix</keyword>
<dbReference type="Pfam" id="PF11810">
    <property type="entry name" value="DUF3332"/>
    <property type="match status" value="1"/>
</dbReference>
<sequence length="183" mass="20343">MFKKSIKLFVCLCVAAITLNSCIGSFGLFNKMLSWNMTATDNKFLNELIFIIISPAYAICGTADLLVLNTIEFWSGENPLASNAGKTENVMGSDGKMYAVTTLKDGYEIKDADGKQMNFTFDEKEQTWSVEAEGTKQVLLKMKDKDTAEIMLPNGETKDVSLNEQGMFEARMALGEGYYFATR</sequence>
<dbReference type="OrthoDB" id="9814441at2"/>
<feature type="transmembrane region" description="Helical" evidence="1">
    <location>
        <begin position="48"/>
        <end position="68"/>
    </location>
</feature>
<dbReference type="Proteomes" id="UP000278983">
    <property type="component" value="Unassembled WGS sequence"/>
</dbReference>
<comment type="caution">
    <text evidence="2">The sequence shown here is derived from an EMBL/GenBank/DDBJ whole genome shotgun (WGS) entry which is preliminary data.</text>
</comment>
<accession>A0A432LL27</accession>
<keyword evidence="1" id="KW-0472">Membrane</keyword>